<evidence type="ECO:0000313" key="2">
    <source>
        <dbReference type="EMBL" id="KAE8402604.1"/>
    </source>
</evidence>
<reference evidence="2 3" key="1">
    <citation type="submission" date="2019-04" db="EMBL/GenBank/DDBJ databases">
        <authorList>
            <consortium name="DOE Joint Genome Institute"/>
            <person name="Mondo S."/>
            <person name="Kjaerbolling I."/>
            <person name="Vesth T."/>
            <person name="Frisvad J.C."/>
            <person name="Nybo J.L."/>
            <person name="Theobald S."/>
            <person name="Kildgaard S."/>
            <person name="Isbrandt T."/>
            <person name="Kuo A."/>
            <person name="Sato A."/>
            <person name="Lyhne E.K."/>
            <person name="Kogle M.E."/>
            <person name="Wiebenga A."/>
            <person name="Kun R.S."/>
            <person name="Lubbers R.J."/>
            <person name="Makela M.R."/>
            <person name="Barry K."/>
            <person name="Chovatia M."/>
            <person name="Clum A."/>
            <person name="Daum C."/>
            <person name="Haridas S."/>
            <person name="He G."/>
            <person name="LaButti K."/>
            <person name="Lipzen A."/>
            <person name="Riley R."/>
            <person name="Salamov A."/>
            <person name="Simmons B.A."/>
            <person name="Magnuson J.K."/>
            <person name="Henrissat B."/>
            <person name="Mortensen U.H."/>
            <person name="Larsen T.O."/>
            <person name="Devries R.P."/>
            <person name="Grigoriev I.V."/>
            <person name="Machida M."/>
            <person name="Baker S.E."/>
            <person name="Andersen M.R."/>
            <person name="Cantor M.N."/>
            <person name="Hua S.X."/>
        </authorList>
    </citation>
    <scope>NUCLEOTIDE SEQUENCE [LARGE SCALE GENOMIC DNA]</scope>
    <source>
        <strain evidence="2 3">CBS 119388</strain>
    </source>
</reference>
<gene>
    <name evidence="2" type="ORF">BDV37DRAFT_252293</name>
</gene>
<accession>A0A5N7D8H3</accession>
<feature type="signal peptide" evidence="1">
    <location>
        <begin position="1"/>
        <end position="19"/>
    </location>
</feature>
<proteinExistence type="predicted"/>
<evidence type="ECO:0008006" key="4">
    <source>
        <dbReference type="Google" id="ProtNLM"/>
    </source>
</evidence>
<feature type="chain" id="PRO_5024897131" description="N-acetylmuramoyl-L-alanine amidase domain-containing protein" evidence="1">
    <location>
        <begin position="20"/>
        <end position="94"/>
    </location>
</feature>
<dbReference type="RefSeq" id="XP_031939923.1">
    <property type="nucleotide sequence ID" value="XM_032082406.1"/>
</dbReference>
<protein>
    <recommendedName>
        <fullName evidence="4">N-acetylmuramoyl-L-alanine amidase domain-containing protein</fullName>
    </recommendedName>
</protein>
<dbReference type="GeneID" id="43667097"/>
<dbReference type="EMBL" id="ML736786">
    <property type="protein sequence ID" value="KAE8402604.1"/>
    <property type="molecule type" value="Genomic_DNA"/>
</dbReference>
<dbReference type="Proteomes" id="UP000325579">
    <property type="component" value="Unassembled WGS sequence"/>
</dbReference>
<keyword evidence="3" id="KW-1185">Reference proteome</keyword>
<keyword evidence="1" id="KW-0732">Signal</keyword>
<sequence length="94" mass="10374">MADACCSRILTWTMLSVWGLSPDGPVPMELSHVLSSRLAWTMARGLNPSKAVCGHMQVETTNPCGTIWNLSTERVRSTCAKRMFKNNGNSKTMN</sequence>
<evidence type="ECO:0000313" key="3">
    <source>
        <dbReference type="Proteomes" id="UP000325579"/>
    </source>
</evidence>
<organism evidence="2 3">
    <name type="scientific">Aspergillus pseudonomiae</name>
    <dbReference type="NCBI Taxonomy" id="1506151"/>
    <lineage>
        <taxon>Eukaryota</taxon>
        <taxon>Fungi</taxon>
        <taxon>Dikarya</taxon>
        <taxon>Ascomycota</taxon>
        <taxon>Pezizomycotina</taxon>
        <taxon>Eurotiomycetes</taxon>
        <taxon>Eurotiomycetidae</taxon>
        <taxon>Eurotiales</taxon>
        <taxon>Aspergillaceae</taxon>
        <taxon>Aspergillus</taxon>
        <taxon>Aspergillus subgen. Circumdati</taxon>
    </lineage>
</organism>
<dbReference type="AlphaFoldDB" id="A0A5N7D8H3"/>
<evidence type="ECO:0000256" key="1">
    <source>
        <dbReference type="SAM" id="SignalP"/>
    </source>
</evidence>
<name>A0A5N7D8H3_9EURO</name>